<evidence type="ECO:0000256" key="4">
    <source>
        <dbReference type="ARBA" id="ARBA00023163"/>
    </source>
</evidence>
<dbReference type="GO" id="GO:0005634">
    <property type="term" value="C:nucleus"/>
    <property type="evidence" value="ECO:0007669"/>
    <property type="project" value="UniProtKB-SubCell"/>
</dbReference>
<dbReference type="Pfam" id="PF00249">
    <property type="entry name" value="Myb_DNA-binding"/>
    <property type="match status" value="1"/>
</dbReference>
<evidence type="ECO:0000256" key="3">
    <source>
        <dbReference type="ARBA" id="ARBA00023125"/>
    </source>
</evidence>
<feature type="domain" description="SANT" evidence="7">
    <location>
        <begin position="102"/>
        <end position="155"/>
    </location>
</feature>
<evidence type="ECO:0000256" key="1">
    <source>
        <dbReference type="ARBA" id="ARBA00004123"/>
    </source>
</evidence>
<dbReference type="EMBL" id="JRKL02004148">
    <property type="protein sequence ID" value="KAF3953277.1"/>
    <property type="molecule type" value="Genomic_DNA"/>
</dbReference>
<dbReference type="GO" id="GO:0006355">
    <property type="term" value="P:regulation of DNA-templated transcription"/>
    <property type="evidence" value="ECO:0007669"/>
    <property type="project" value="UniProtKB-ARBA"/>
</dbReference>
<evidence type="ECO:0000313" key="10">
    <source>
        <dbReference type="Proteomes" id="UP000737018"/>
    </source>
</evidence>
<keyword evidence="3" id="KW-0238">DNA-binding</keyword>
<dbReference type="GO" id="GO:0009739">
    <property type="term" value="P:response to gibberellin"/>
    <property type="evidence" value="ECO:0007669"/>
    <property type="project" value="TreeGrafter"/>
</dbReference>
<dbReference type="InterPro" id="IPR017930">
    <property type="entry name" value="Myb_dom"/>
</dbReference>
<evidence type="ECO:0000259" key="8">
    <source>
        <dbReference type="PROSITE" id="PS51294"/>
    </source>
</evidence>
<dbReference type="InterPro" id="IPR052245">
    <property type="entry name" value="Plant_Stress_Dev_TF"/>
</dbReference>
<proteinExistence type="predicted"/>
<evidence type="ECO:0000313" key="9">
    <source>
        <dbReference type="EMBL" id="KAF3953277.1"/>
    </source>
</evidence>
<dbReference type="NCBIfam" id="TIGR01557">
    <property type="entry name" value="myb_SHAQKYF"/>
    <property type="match status" value="1"/>
</dbReference>
<dbReference type="GO" id="GO:0009723">
    <property type="term" value="P:response to ethylene"/>
    <property type="evidence" value="ECO:0007669"/>
    <property type="project" value="TreeGrafter"/>
</dbReference>
<dbReference type="PROSITE" id="PS51294">
    <property type="entry name" value="HTH_MYB"/>
    <property type="match status" value="1"/>
</dbReference>
<keyword evidence="5" id="KW-0539">Nucleus</keyword>
<protein>
    <recommendedName>
        <fullName evidence="11">MYB transcription factor</fullName>
    </recommendedName>
</protein>
<keyword evidence="2" id="KW-0805">Transcription regulation</keyword>
<organism evidence="9 10">
    <name type="scientific">Castanea mollissima</name>
    <name type="common">Chinese chestnut</name>
    <dbReference type="NCBI Taxonomy" id="60419"/>
    <lineage>
        <taxon>Eukaryota</taxon>
        <taxon>Viridiplantae</taxon>
        <taxon>Streptophyta</taxon>
        <taxon>Embryophyta</taxon>
        <taxon>Tracheophyta</taxon>
        <taxon>Spermatophyta</taxon>
        <taxon>Magnoliopsida</taxon>
        <taxon>eudicotyledons</taxon>
        <taxon>Gunneridae</taxon>
        <taxon>Pentapetalae</taxon>
        <taxon>rosids</taxon>
        <taxon>fabids</taxon>
        <taxon>Fagales</taxon>
        <taxon>Fagaceae</taxon>
        <taxon>Castanea</taxon>
    </lineage>
</organism>
<keyword evidence="10" id="KW-1185">Reference proteome</keyword>
<dbReference type="PANTHER" id="PTHR44191">
    <property type="entry name" value="TRANSCRIPTION FACTOR KUA1"/>
    <property type="match status" value="1"/>
</dbReference>
<feature type="domain" description="HTH myb-type" evidence="8">
    <location>
        <begin position="99"/>
        <end position="155"/>
    </location>
</feature>
<evidence type="ECO:0000259" key="7">
    <source>
        <dbReference type="PROSITE" id="PS51293"/>
    </source>
</evidence>
<dbReference type="PROSITE" id="PS51293">
    <property type="entry name" value="SANT"/>
    <property type="match status" value="1"/>
</dbReference>
<dbReference type="FunFam" id="1.10.10.60:FF:000009">
    <property type="entry name" value="transcription factor MYB1R1"/>
    <property type="match status" value="1"/>
</dbReference>
<accession>A0A8J4VCT8</accession>
<dbReference type="InterPro" id="IPR001005">
    <property type="entry name" value="SANT/Myb"/>
</dbReference>
<dbReference type="InterPro" id="IPR017884">
    <property type="entry name" value="SANT_dom"/>
</dbReference>
<comment type="caution">
    <text evidence="9">The sequence shown here is derived from an EMBL/GenBank/DDBJ whole genome shotgun (WGS) entry which is preliminary data.</text>
</comment>
<name>A0A8J4VCT8_9ROSI</name>
<gene>
    <name evidence="9" type="ORF">CMV_021263</name>
</gene>
<sequence length="272" mass="29873">MERGSVIIRRCSQCRLSGHNSTTCSKKNNNNIATPIASGNNNSNNTSTTIGNYNNNNAGLIKIFGVYIQKNVDDHDLNASVSMENRSSKSVEHEVDIDAERKKGRRWTEEEHKLFLIGLEKLGRGDWKGISRDFVTTRSPAQVASHAQKHYMRQVAIDDKKKNRPSVFDLSLNEDELAPKDSSVSHTEKSGIETALKASNSQALALVNNNENALEATTACQHNVNQSPHVALDIPPIAQMPPPVFGASNYCRSPSTVNSANQSYSSWLPGTL</sequence>
<feature type="domain" description="Myb-like" evidence="6">
    <location>
        <begin position="99"/>
        <end position="151"/>
    </location>
</feature>
<dbReference type="InterPro" id="IPR006447">
    <property type="entry name" value="Myb_dom_plants"/>
</dbReference>
<reference evidence="9" key="1">
    <citation type="submission" date="2020-03" db="EMBL/GenBank/DDBJ databases">
        <title>Castanea mollissima Vanexum genome sequencing.</title>
        <authorList>
            <person name="Staton M."/>
        </authorList>
    </citation>
    <scope>NUCLEOTIDE SEQUENCE</scope>
    <source>
        <tissue evidence="9">Leaf</tissue>
    </source>
</reference>
<dbReference type="CDD" id="cd00167">
    <property type="entry name" value="SANT"/>
    <property type="match status" value="1"/>
</dbReference>
<dbReference type="Gene3D" id="1.10.10.60">
    <property type="entry name" value="Homeodomain-like"/>
    <property type="match status" value="1"/>
</dbReference>
<comment type="subcellular location">
    <subcellularLocation>
        <location evidence="1">Nucleus</location>
    </subcellularLocation>
</comment>
<dbReference type="SUPFAM" id="SSF46689">
    <property type="entry name" value="Homeodomain-like"/>
    <property type="match status" value="1"/>
</dbReference>
<evidence type="ECO:0008006" key="11">
    <source>
        <dbReference type="Google" id="ProtNLM"/>
    </source>
</evidence>
<dbReference type="InterPro" id="IPR009057">
    <property type="entry name" value="Homeodomain-like_sf"/>
</dbReference>
<dbReference type="PROSITE" id="PS50090">
    <property type="entry name" value="MYB_LIKE"/>
    <property type="match status" value="1"/>
</dbReference>
<evidence type="ECO:0000256" key="5">
    <source>
        <dbReference type="ARBA" id="ARBA00023242"/>
    </source>
</evidence>
<keyword evidence="4" id="KW-0804">Transcription</keyword>
<dbReference type="Proteomes" id="UP000737018">
    <property type="component" value="Unassembled WGS sequence"/>
</dbReference>
<dbReference type="PANTHER" id="PTHR44191:SF4">
    <property type="entry name" value="OS01G0187900 PROTEIN"/>
    <property type="match status" value="1"/>
</dbReference>
<dbReference type="AlphaFoldDB" id="A0A8J4VCT8"/>
<dbReference type="SMART" id="SM00717">
    <property type="entry name" value="SANT"/>
    <property type="match status" value="1"/>
</dbReference>
<evidence type="ECO:0000256" key="2">
    <source>
        <dbReference type="ARBA" id="ARBA00023015"/>
    </source>
</evidence>
<dbReference type="GO" id="GO:0003677">
    <property type="term" value="F:DNA binding"/>
    <property type="evidence" value="ECO:0007669"/>
    <property type="project" value="UniProtKB-KW"/>
</dbReference>
<dbReference type="OrthoDB" id="1636934at2759"/>
<evidence type="ECO:0000259" key="6">
    <source>
        <dbReference type="PROSITE" id="PS50090"/>
    </source>
</evidence>